<gene>
    <name evidence="2" type="ORF">ENV02_02470</name>
</gene>
<organism evidence="2">
    <name type="scientific">Ignisphaera aggregans</name>
    <dbReference type="NCBI Taxonomy" id="334771"/>
    <lineage>
        <taxon>Archaea</taxon>
        <taxon>Thermoproteota</taxon>
        <taxon>Thermoprotei</taxon>
        <taxon>Desulfurococcales</taxon>
        <taxon>Desulfurococcaceae</taxon>
        <taxon>Ignisphaera</taxon>
    </lineage>
</organism>
<comment type="caution">
    <text evidence="2">The sequence shown here is derived from an EMBL/GenBank/DDBJ whole genome shotgun (WGS) entry which is preliminary data.</text>
</comment>
<dbReference type="InterPro" id="IPR046867">
    <property type="entry name" value="AldOxase/xan_DH_MoCoBD2"/>
</dbReference>
<name>A0A7J3QDX4_9CREN</name>
<proteinExistence type="predicted"/>
<dbReference type="Gene3D" id="3.30.365.10">
    <property type="entry name" value="Aldehyde oxidase/xanthine dehydrogenase, molybdopterin binding domain"/>
    <property type="match status" value="4"/>
</dbReference>
<evidence type="ECO:0000259" key="1">
    <source>
        <dbReference type="SMART" id="SM01008"/>
    </source>
</evidence>
<dbReference type="SUPFAM" id="SSF56003">
    <property type="entry name" value="Molybdenum cofactor-binding domain"/>
    <property type="match status" value="1"/>
</dbReference>
<dbReference type="SUPFAM" id="SSF54665">
    <property type="entry name" value="CO dehydrogenase molybdoprotein N-domain-like"/>
    <property type="match status" value="1"/>
</dbReference>
<dbReference type="InterPro" id="IPR008274">
    <property type="entry name" value="AldOxase/xan_DH_MoCoBD1"/>
</dbReference>
<accession>A0A7J3QDX4</accession>
<dbReference type="SMART" id="SM01008">
    <property type="entry name" value="Ald_Xan_dh_C"/>
    <property type="match status" value="1"/>
</dbReference>
<dbReference type="Gene3D" id="3.90.1170.50">
    <property type="entry name" value="Aldehyde oxidase/xanthine dehydrogenase, a/b hammerhead"/>
    <property type="match status" value="1"/>
</dbReference>
<dbReference type="InterPro" id="IPR000674">
    <property type="entry name" value="Ald_Oxase/Xan_DH_a/b"/>
</dbReference>
<dbReference type="PANTHER" id="PTHR11908:SF157">
    <property type="entry name" value="XANTHINE DEHYDROGENASE SUBUNIT D-RELATED"/>
    <property type="match status" value="1"/>
</dbReference>
<dbReference type="AlphaFoldDB" id="A0A7J3QDX4"/>
<dbReference type="EMBL" id="DTET01000120">
    <property type="protein sequence ID" value="HGV66667.1"/>
    <property type="molecule type" value="Genomic_DNA"/>
</dbReference>
<dbReference type="Pfam" id="PF02738">
    <property type="entry name" value="MoCoBD_1"/>
    <property type="match status" value="1"/>
</dbReference>
<dbReference type="InterPro" id="IPR036856">
    <property type="entry name" value="Ald_Oxase/Xan_DH_a/b_sf"/>
</dbReference>
<protein>
    <submittedName>
        <fullName evidence="2">Xanthine dehydrogenase family protein molybdopterin-binding subunit</fullName>
    </submittedName>
</protein>
<dbReference type="GO" id="GO:0005506">
    <property type="term" value="F:iron ion binding"/>
    <property type="evidence" value="ECO:0007669"/>
    <property type="project" value="InterPro"/>
</dbReference>
<sequence length="775" mass="85352">MYKDIQNYVKGGIERIDIDKVLGNAKYVEDILIDNILYAKVFGSECAHGYIERLDFAEAYSLGAIDVVTYKDIPGYNAVGYIPEAPVLAEKKVRFVGEPMVIVVAQTIEKAERALYGIKAIYKPLPSLISIEEAFQRTDVLIHEDQDNNIAYSMKVENGNVNEVFNKADIVISNKYFIQSREHAYLEREAGIAIPHSDGRITVIVPNQYPHKVAENVARVLGISHKDVEVVTPTIGGSFGGKNDMGLIIAAQAALTAFKVKKPVMLIYSREESFIRSTRSEEAVIDYSTAARSDGKLLGVKVKILLDSGAYAIRSPGILWRMAVEATGPYEVPNVYIEGYCVYTNKSYVGAWRGFGTPTIAIAHEAQMDLLANRLGLDPLEIRLKNIVKKGSILSTGEILHDDIGFEEALRRLADISHWFEQKKSLGYNANSHVLEGWGIGCAWHGISIGGGYSKEMKKDVIIKDWSAASITINRDGIIDVYTGIVEMGQGTISVFKNIVANYFGVPLKYVNINHGTTKAPDTGGTHGSRGLAFGGIAIETACKTLKRKLVTVASRILSCDENEITFKNFMVYCSNNKSISWEEFIDRCYKLGVNLSIVTHVDIERGVFDLYAGKGHAWPTYSFAAMVTKIKVNKLTGELEIEEIFPVVAIGNVISEDLVKTQIEGGIIFGIGMSIMESMIFGNDGRVLSDSYSAYLIPTLGDVIRIKFHDPIIVKDKSKYTFLGAKGIGEVIVAPLPASIISAFYNATGKLINKLPLNPERVLLTLHTSQDKNL</sequence>
<dbReference type="InterPro" id="IPR016208">
    <property type="entry name" value="Ald_Oxase/xanthine_DH-like"/>
</dbReference>
<dbReference type="InterPro" id="IPR037165">
    <property type="entry name" value="AldOxase/xan_DH_Mopterin-bd_sf"/>
</dbReference>
<dbReference type="Pfam" id="PF01315">
    <property type="entry name" value="Ald_Xan_dh_C"/>
    <property type="match status" value="1"/>
</dbReference>
<dbReference type="GO" id="GO:0016491">
    <property type="term" value="F:oxidoreductase activity"/>
    <property type="evidence" value="ECO:0007669"/>
    <property type="project" value="InterPro"/>
</dbReference>
<reference evidence="2" key="1">
    <citation type="journal article" date="2020" name="mSystems">
        <title>Genome- and Community-Level Interaction Insights into Carbon Utilization and Element Cycling Functions of Hydrothermarchaeota in Hydrothermal Sediment.</title>
        <authorList>
            <person name="Zhou Z."/>
            <person name="Liu Y."/>
            <person name="Xu W."/>
            <person name="Pan J."/>
            <person name="Luo Z.H."/>
            <person name="Li M."/>
        </authorList>
    </citation>
    <scope>NUCLEOTIDE SEQUENCE [LARGE SCALE GENOMIC DNA]</scope>
    <source>
        <strain evidence="2">SpSt-721</strain>
    </source>
</reference>
<dbReference type="Pfam" id="PF20256">
    <property type="entry name" value="MoCoBD_2"/>
    <property type="match status" value="1"/>
</dbReference>
<dbReference type="PANTHER" id="PTHR11908">
    <property type="entry name" value="XANTHINE DEHYDROGENASE"/>
    <property type="match status" value="1"/>
</dbReference>
<evidence type="ECO:0000313" key="2">
    <source>
        <dbReference type="EMBL" id="HGV66667.1"/>
    </source>
</evidence>
<feature type="domain" description="Aldehyde oxidase/xanthine dehydrogenase a/b hammerhead" evidence="1">
    <location>
        <begin position="22"/>
        <end position="126"/>
    </location>
</feature>